<sequence>MAEEGANATSVTETQQFVLEKSGSGVVQNRSVRVDVVCKGKGRDSEDGEGLRGVVTSAPIANNEILYRIPSHSIFNTSTCLAVLKNLLAEDSFSSLLSCPGWTPISICLLAVRHWSPRDLPASLSPLAPVKVWISSVPAAEQLDSVCLWTEEEASQFLHGSHYLYLLNMQRRRARQEVGYVKAFVDENVDYSDMLPDGDVRFSMDEYLHVFALLQSRGFEEGMEEIEETEEEEAAVERPMAMFPWADMLNHSPGCGYWKYEKSTDDVCFLNGVQCEGDDQDTCSHFSLRDGDECLIDYAVYRKPEDRTGFHFLEHCGFVPDRSPYEGSPLHLYISAPNLPSDVDEDSPAMPDFEGRERMRQLYMAGVVTAVDLTDPADTIEGGSKVTGVALEGKGEARPVPVETLVGGSSFVVKADVMLWPNQSPFGLFSIFDCLVCPLSELQERIALVKEGAKGGAAGREHLTATQEFCKTMLSEEVASATATAERLEGILRTDSSSSFRARLVISALRLHTSTLNSIISEDDCPTFSPSSPSELYCCLFTSLERGDESAFERTLRNSSTPITALSPAWFEQGEGLTLIEAVLSTGVESLVFVVVKIAQKDRRVQKHIAYQIKRGGGSDQLCTRHGMHEKLAAVLSSAVEGKREIE</sequence>
<organism evidence="1">
    <name type="scientific">Palpitomonas bilix</name>
    <dbReference type="NCBI Taxonomy" id="652834"/>
    <lineage>
        <taxon>Eukaryota</taxon>
        <taxon>Eukaryota incertae sedis</taxon>
    </lineage>
</organism>
<dbReference type="SUPFAM" id="SSF82199">
    <property type="entry name" value="SET domain"/>
    <property type="match status" value="1"/>
</dbReference>
<protein>
    <recommendedName>
        <fullName evidence="2">SET domain-containing protein</fullName>
    </recommendedName>
</protein>
<dbReference type="InterPro" id="IPR046341">
    <property type="entry name" value="SET_dom_sf"/>
</dbReference>
<dbReference type="InterPro" id="IPR050600">
    <property type="entry name" value="SETD3_SETD6_MTase"/>
</dbReference>
<evidence type="ECO:0000313" key="1">
    <source>
        <dbReference type="EMBL" id="CAE0264066.1"/>
    </source>
</evidence>
<reference evidence="1" key="1">
    <citation type="submission" date="2021-01" db="EMBL/GenBank/DDBJ databases">
        <authorList>
            <person name="Corre E."/>
            <person name="Pelletier E."/>
            <person name="Niang G."/>
            <person name="Scheremetjew M."/>
            <person name="Finn R."/>
            <person name="Kale V."/>
            <person name="Holt S."/>
            <person name="Cochrane G."/>
            <person name="Meng A."/>
            <person name="Brown T."/>
            <person name="Cohen L."/>
        </authorList>
    </citation>
    <scope>NUCLEOTIDE SEQUENCE</scope>
    <source>
        <strain evidence="1">NIES-2562</strain>
    </source>
</reference>
<dbReference type="GO" id="GO:0016279">
    <property type="term" value="F:protein-lysine N-methyltransferase activity"/>
    <property type="evidence" value="ECO:0007669"/>
    <property type="project" value="TreeGrafter"/>
</dbReference>
<proteinExistence type="predicted"/>
<gene>
    <name evidence="1" type="ORF">PBIL07802_LOCUS26369</name>
</gene>
<name>A0A7S3GER6_9EUKA</name>
<accession>A0A7S3GER6</accession>
<dbReference type="EMBL" id="HBIB01040505">
    <property type="protein sequence ID" value="CAE0264066.1"/>
    <property type="molecule type" value="Transcribed_RNA"/>
</dbReference>
<dbReference type="AlphaFoldDB" id="A0A7S3GER6"/>
<evidence type="ECO:0008006" key="2">
    <source>
        <dbReference type="Google" id="ProtNLM"/>
    </source>
</evidence>
<dbReference type="Gene3D" id="3.90.1410.10">
    <property type="entry name" value="set domain protein methyltransferase, domain 1"/>
    <property type="match status" value="1"/>
</dbReference>
<dbReference type="CDD" id="cd10527">
    <property type="entry name" value="SET_LSMT"/>
    <property type="match status" value="1"/>
</dbReference>
<dbReference type="PANTHER" id="PTHR13271">
    <property type="entry name" value="UNCHARACTERIZED PUTATIVE METHYLTRANSFERASE"/>
    <property type="match status" value="1"/>
</dbReference>